<gene>
    <name evidence="1" type="ORF">B0T26DRAFT_691765</name>
</gene>
<dbReference type="EMBL" id="JAUIRO010000002">
    <property type="protein sequence ID" value="KAK0726789.1"/>
    <property type="molecule type" value="Genomic_DNA"/>
</dbReference>
<organism evidence="1 2">
    <name type="scientific">Lasiosphaeria miniovina</name>
    <dbReference type="NCBI Taxonomy" id="1954250"/>
    <lineage>
        <taxon>Eukaryota</taxon>
        <taxon>Fungi</taxon>
        <taxon>Dikarya</taxon>
        <taxon>Ascomycota</taxon>
        <taxon>Pezizomycotina</taxon>
        <taxon>Sordariomycetes</taxon>
        <taxon>Sordariomycetidae</taxon>
        <taxon>Sordariales</taxon>
        <taxon>Lasiosphaeriaceae</taxon>
        <taxon>Lasiosphaeria</taxon>
    </lineage>
</organism>
<name>A0AA40B333_9PEZI</name>
<evidence type="ECO:0000313" key="2">
    <source>
        <dbReference type="Proteomes" id="UP001172101"/>
    </source>
</evidence>
<proteinExistence type="predicted"/>
<protein>
    <recommendedName>
        <fullName evidence="3">F-box domain-containing protein</fullName>
    </recommendedName>
</protein>
<dbReference type="GeneID" id="85324415"/>
<reference evidence="1" key="1">
    <citation type="submission" date="2023-06" db="EMBL/GenBank/DDBJ databases">
        <title>Genome-scale phylogeny and comparative genomics of the fungal order Sordariales.</title>
        <authorList>
            <consortium name="Lawrence Berkeley National Laboratory"/>
            <person name="Hensen N."/>
            <person name="Bonometti L."/>
            <person name="Westerberg I."/>
            <person name="Brannstrom I.O."/>
            <person name="Guillou S."/>
            <person name="Cros-Aarteil S."/>
            <person name="Calhoun S."/>
            <person name="Haridas S."/>
            <person name="Kuo A."/>
            <person name="Mondo S."/>
            <person name="Pangilinan J."/>
            <person name="Riley R."/>
            <person name="LaButti K."/>
            <person name="Andreopoulos B."/>
            <person name="Lipzen A."/>
            <person name="Chen C."/>
            <person name="Yanf M."/>
            <person name="Daum C."/>
            <person name="Ng V."/>
            <person name="Clum A."/>
            <person name="Steindorff A."/>
            <person name="Ohm R."/>
            <person name="Martin F."/>
            <person name="Silar P."/>
            <person name="Natvig D."/>
            <person name="Lalanne C."/>
            <person name="Gautier V."/>
            <person name="Ament-velasquez S.L."/>
            <person name="Kruys A."/>
            <person name="Hutchinson M.I."/>
            <person name="Powell A.J."/>
            <person name="Barry K."/>
            <person name="Miller A.N."/>
            <person name="Grigoriev I.V."/>
            <person name="Debuchy R."/>
            <person name="Gladieux P."/>
            <person name="Thoren M.H."/>
            <person name="Johannesson H."/>
        </authorList>
    </citation>
    <scope>NUCLEOTIDE SEQUENCE</scope>
    <source>
        <strain evidence="1">SMH2392-1A</strain>
    </source>
</reference>
<dbReference type="RefSeq" id="XP_060299645.1">
    <property type="nucleotide sequence ID" value="XM_060441145.1"/>
</dbReference>
<dbReference type="SUPFAM" id="SSF81383">
    <property type="entry name" value="F-box domain"/>
    <property type="match status" value="1"/>
</dbReference>
<dbReference type="InterPro" id="IPR036047">
    <property type="entry name" value="F-box-like_dom_sf"/>
</dbReference>
<dbReference type="Proteomes" id="UP001172101">
    <property type="component" value="Unassembled WGS sequence"/>
</dbReference>
<dbReference type="AlphaFoldDB" id="A0AA40B333"/>
<accession>A0AA40B333</accession>
<evidence type="ECO:0000313" key="1">
    <source>
        <dbReference type="EMBL" id="KAK0726789.1"/>
    </source>
</evidence>
<sequence>MAPGGSSIQVTKLDWQPPRGSPIADLILPEASLIAQGLDPLVAASYYNLTSSPLCRLPDELLLDIMGRVDWVGLQCLRRSSRVFMRLFGAHEFRS</sequence>
<keyword evidence="2" id="KW-1185">Reference proteome</keyword>
<comment type="caution">
    <text evidence="1">The sequence shown here is derived from an EMBL/GenBank/DDBJ whole genome shotgun (WGS) entry which is preliminary data.</text>
</comment>
<evidence type="ECO:0008006" key="3">
    <source>
        <dbReference type="Google" id="ProtNLM"/>
    </source>
</evidence>